<evidence type="ECO:0000313" key="3">
    <source>
        <dbReference type="Proteomes" id="UP000652007"/>
    </source>
</evidence>
<evidence type="ECO:0000313" key="1">
    <source>
        <dbReference type="EMBL" id="MBD3704528.1"/>
    </source>
</evidence>
<dbReference type="Proteomes" id="UP000622731">
    <property type="component" value="Unassembled WGS sequence"/>
</dbReference>
<dbReference type="EMBL" id="JACXTH010000001">
    <property type="protein sequence ID" value="MBD3704528.1"/>
    <property type="molecule type" value="Genomic_DNA"/>
</dbReference>
<proteinExistence type="predicted"/>
<accession>A0A927DCI4</accession>
<evidence type="ECO:0000313" key="2">
    <source>
        <dbReference type="EMBL" id="MBD3720262.1"/>
    </source>
</evidence>
<sequence>MICVSKYELEESIKYGFDKSKLILIYNGVPRKRFYDKKRLVITSICYSLVG</sequence>
<dbReference type="Proteomes" id="UP000652007">
    <property type="component" value="Unassembled WGS sequence"/>
</dbReference>
<evidence type="ECO:0008006" key="4">
    <source>
        <dbReference type="Google" id="ProtNLM"/>
    </source>
</evidence>
<reference evidence="1" key="1">
    <citation type="submission" date="2020-07" db="EMBL/GenBank/DDBJ databases">
        <title>Clinical and genomic characterization of carbapenemase-producing Enterobacterales causing secondary infections during the COVID-19 crisis at a New York City hospital.</title>
        <authorList>
            <person name="Gomez-Simmonds A."/>
            <person name="Annavajhala M.K."/>
            <person name="Uhlemann A.-C."/>
        </authorList>
    </citation>
    <scope>NUCLEOTIDE SEQUENCE</scope>
    <source>
        <strain evidence="2">NK1594</strain>
        <strain evidence="1">NK1596</strain>
    </source>
</reference>
<organism evidence="1 3">
    <name type="scientific">Klebsiella pneumoniae</name>
    <dbReference type="NCBI Taxonomy" id="573"/>
    <lineage>
        <taxon>Bacteria</taxon>
        <taxon>Pseudomonadati</taxon>
        <taxon>Pseudomonadota</taxon>
        <taxon>Gammaproteobacteria</taxon>
        <taxon>Enterobacterales</taxon>
        <taxon>Enterobacteriaceae</taxon>
        <taxon>Klebsiella/Raoultella group</taxon>
        <taxon>Klebsiella</taxon>
        <taxon>Klebsiella pneumoniae complex</taxon>
    </lineage>
</organism>
<protein>
    <recommendedName>
        <fullName evidence="4">Glycosyltransferase</fullName>
    </recommendedName>
</protein>
<gene>
    <name evidence="2" type="ORF">IE988_22100</name>
    <name evidence="1" type="ORF">IE990_17215</name>
</gene>
<dbReference type="AlphaFoldDB" id="A0A927DCI4"/>
<dbReference type="SUPFAM" id="SSF53756">
    <property type="entry name" value="UDP-Glycosyltransferase/glycogen phosphorylase"/>
    <property type="match status" value="1"/>
</dbReference>
<dbReference type="EMBL" id="JACXTF010000001">
    <property type="protein sequence ID" value="MBD3720262.1"/>
    <property type="molecule type" value="Genomic_DNA"/>
</dbReference>
<comment type="caution">
    <text evidence="1">The sequence shown here is derived from an EMBL/GenBank/DDBJ whole genome shotgun (WGS) entry which is preliminary data.</text>
</comment>
<name>A0A927DCI4_KLEPN</name>